<comment type="caution">
    <text evidence="2">The sequence shown here is derived from an EMBL/GenBank/DDBJ whole genome shotgun (WGS) entry which is preliminary data.</text>
</comment>
<feature type="compositionally biased region" description="Acidic residues" evidence="1">
    <location>
        <begin position="230"/>
        <end position="240"/>
    </location>
</feature>
<sequence>MTEAKASYYQCRFCDKAFMNQALPQSPIQCCHPEDSHLAEYKTRVTRKIEQGTLLSTDRYSASQVDTLSPGEIPKAIHLPPKSRQLVRQRPVFTDRTSVPKVKKNITEDHFPRKSSTTATPPFSSEEELDDEDLIQAYASPDLLPVLSSKSNKSSFGRSTVKSDTDWTEGGELKDSDISPKPTGTSIKTLTGKVEKTVSNHRNVNKPVGGLNVAEAFIKKEQKDLKCADVDDDDWDISSLEEEKSLGRRIGREQKEPPPVKNESNST</sequence>
<feature type="compositionally biased region" description="Polar residues" evidence="1">
    <location>
        <begin position="114"/>
        <end position="123"/>
    </location>
</feature>
<evidence type="ECO:0000313" key="3">
    <source>
        <dbReference type="Proteomes" id="UP000308365"/>
    </source>
</evidence>
<name>A0A4V5PAJ4_MONMO</name>
<reference evidence="3" key="1">
    <citation type="journal article" date="2019" name="IScience">
        <title>Narwhal Genome Reveals Long-Term Low Genetic Diversity despite Current Large Abundance Size.</title>
        <authorList>
            <person name="Westbury M.V."/>
            <person name="Petersen B."/>
            <person name="Garde E."/>
            <person name="Heide-Jorgensen M.P."/>
            <person name="Lorenzen E.D."/>
        </authorList>
    </citation>
    <scope>NUCLEOTIDE SEQUENCE [LARGE SCALE GENOMIC DNA]</scope>
</reference>
<dbReference type="EMBL" id="RWIC01000107">
    <property type="protein sequence ID" value="TKC49750.1"/>
    <property type="molecule type" value="Genomic_DNA"/>
</dbReference>
<dbReference type="Proteomes" id="UP000308365">
    <property type="component" value="Unassembled WGS sequence"/>
</dbReference>
<feature type="region of interest" description="Disordered" evidence="1">
    <location>
        <begin position="149"/>
        <end position="185"/>
    </location>
</feature>
<proteinExistence type="predicted"/>
<evidence type="ECO:0000313" key="2">
    <source>
        <dbReference type="EMBL" id="TKC49750.1"/>
    </source>
</evidence>
<accession>A0A4V5PAJ4</accession>
<dbReference type="AlphaFoldDB" id="A0A4V5PAJ4"/>
<gene>
    <name evidence="2" type="ORF">EI555_012055</name>
</gene>
<protein>
    <submittedName>
        <fullName evidence="2">Uncharacterized protein</fullName>
    </submittedName>
</protein>
<organism evidence="2 3">
    <name type="scientific">Monodon monoceros</name>
    <name type="common">Narwhal</name>
    <name type="synonym">Ceratodon monodon</name>
    <dbReference type="NCBI Taxonomy" id="40151"/>
    <lineage>
        <taxon>Eukaryota</taxon>
        <taxon>Metazoa</taxon>
        <taxon>Chordata</taxon>
        <taxon>Craniata</taxon>
        <taxon>Vertebrata</taxon>
        <taxon>Euteleostomi</taxon>
        <taxon>Mammalia</taxon>
        <taxon>Eutheria</taxon>
        <taxon>Laurasiatheria</taxon>
        <taxon>Artiodactyla</taxon>
        <taxon>Whippomorpha</taxon>
        <taxon>Cetacea</taxon>
        <taxon>Odontoceti</taxon>
        <taxon>Monodontidae</taxon>
        <taxon>Monodon</taxon>
    </lineage>
</organism>
<feature type="region of interest" description="Disordered" evidence="1">
    <location>
        <begin position="104"/>
        <end position="129"/>
    </location>
</feature>
<feature type="compositionally biased region" description="Basic and acidic residues" evidence="1">
    <location>
        <begin position="241"/>
        <end position="258"/>
    </location>
</feature>
<feature type="compositionally biased region" description="Basic and acidic residues" evidence="1">
    <location>
        <begin position="161"/>
        <end position="178"/>
    </location>
</feature>
<feature type="region of interest" description="Disordered" evidence="1">
    <location>
        <begin position="230"/>
        <end position="267"/>
    </location>
</feature>
<evidence type="ECO:0000256" key="1">
    <source>
        <dbReference type="SAM" id="MobiDB-lite"/>
    </source>
</evidence>